<evidence type="ECO:0000256" key="2">
    <source>
        <dbReference type="SAM" id="Phobius"/>
    </source>
</evidence>
<keyword evidence="2" id="KW-1133">Transmembrane helix</keyword>
<feature type="domain" description="Multidrug resistance protein MdtA-like barrel-sandwich hybrid" evidence="3">
    <location>
        <begin position="61"/>
        <end position="238"/>
    </location>
</feature>
<protein>
    <submittedName>
        <fullName evidence="4">Multidrug transporter</fullName>
    </submittedName>
</protein>
<keyword evidence="2" id="KW-0472">Membrane</keyword>
<organism evidence="4 5">
    <name type="scientific">Bradyrhizobium macuxiense</name>
    <dbReference type="NCBI Taxonomy" id="1755647"/>
    <lineage>
        <taxon>Bacteria</taxon>
        <taxon>Pseudomonadati</taxon>
        <taxon>Pseudomonadota</taxon>
        <taxon>Alphaproteobacteria</taxon>
        <taxon>Hyphomicrobiales</taxon>
        <taxon>Nitrobacteraceae</taxon>
        <taxon>Bradyrhizobium</taxon>
    </lineage>
</organism>
<feature type="transmembrane region" description="Helical" evidence="2">
    <location>
        <begin position="344"/>
        <end position="368"/>
    </location>
</feature>
<accession>A0A109K486</accession>
<dbReference type="Gene3D" id="2.40.30.170">
    <property type="match status" value="1"/>
</dbReference>
<dbReference type="AlphaFoldDB" id="A0A109K486"/>
<dbReference type="EMBL" id="LNCU01000019">
    <property type="protein sequence ID" value="KWV60391.1"/>
    <property type="molecule type" value="Genomic_DNA"/>
</dbReference>
<reference evidence="4 5" key="1">
    <citation type="submission" date="2015-11" db="EMBL/GenBank/DDBJ databases">
        <title>Draft Genome Sequence of the Strain BR 10303 (Bradyrhizobium sp.) isolated from nodules of Centrolobium paraense.</title>
        <authorList>
            <person name="Zelli J.E."/>
            <person name="Simoes-Araujo J.L."/>
            <person name="Barauna A.C."/>
            <person name="Silva K."/>
        </authorList>
    </citation>
    <scope>NUCLEOTIDE SEQUENCE [LARGE SCALE GENOMIC DNA]</scope>
    <source>
        <strain evidence="4 5">BR 10303</strain>
    </source>
</reference>
<dbReference type="RefSeq" id="WP_066500293.1">
    <property type="nucleotide sequence ID" value="NZ_LNCU01000019.1"/>
</dbReference>
<dbReference type="SUPFAM" id="SSF111369">
    <property type="entry name" value="HlyD-like secretion proteins"/>
    <property type="match status" value="1"/>
</dbReference>
<keyword evidence="1" id="KW-0175">Coiled coil</keyword>
<dbReference type="PANTHER" id="PTHR30386">
    <property type="entry name" value="MEMBRANE FUSION SUBUNIT OF EMRAB-TOLC MULTIDRUG EFFLUX PUMP"/>
    <property type="match status" value="1"/>
</dbReference>
<dbReference type="InterPro" id="IPR050739">
    <property type="entry name" value="MFP"/>
</dbReference>
<keyword evidence="5" id="KW-1185">Reference proteome</keyword>
<evidence type="ECO:0000313" key="4">
    <source>
        <dbReference type="EMBL" id="KWV60391.1"/>
    </source>
</evidence>
<feature type="transmembrane region" description="Helical" evidence="2">
    <location>
        <begin position="32"/>
        <end position="51"/>
    </location>
</feature>
<feature type="coiled-coil region" evidence="1">
    <location>
        <begin position="102"/>
        <end position="136"/>
    </location>
</feature>
<dbReference type="Proteomes" id="UP000057737">
    <property type="component" value="Unassembled WGS sequence"/>
</dbReference>
<dbReference type="InterPro" id="IPR058625">
    <property type="entry name" value="MdtA-like_BSH"/>
</dbReference>
<evidence type="ECO:0000259" key="3">
    <source>
        <dbReference type="Pfam" id="PF25917"/>
    </source>
</evidence>
<proteinExistence type="predicted"/>
<keyword evidence="2" id="KW-0812">Transmembrane</keyword>
<name>A0A109K486_9BRAD</name>
<dbReference type="PANTHER" id="PTHR30386:SF18">
    <property type="entry name" value="INNER MEMBRANE PROTEIN YIAV-RELATED"/>
    <property type="match status" value="1"/>
</dbReference>
<evidence type="ECO:0000256" key="1">
    <source>
        <dbReference type="SAM" id="Coils"/>
    </source>
</evidence>
<dbReference type="Pfam" id="PF25917">
    <property type="entry name" value="BSH_RND"/>
    <property type="match status" value="1"/>
</dbReference>
<gene>
    <name evidence="4" type="ORF">AS156_28750</name>
</gene>
<evidence type="ECO:0000313" key="5">
    <source>
        <dbReference type="Proteomes" id="UP000057737"/>
    </source>
</evidence>
<dbReference type="OrthoDB" id="9811754at2"/>
<comment type="caution">
    <text evidence="4">The sequence shown here is derived from an EMBL/GenBank/DDBJ whole genome shotgun (WGS) entry which is preliminary data.</text>
</comment>
<feature type="transmembrane region" description="Helical" evidence="2">
    <location>
        <begin position="7"/>
        <end position="26"/>
    </location>
</feature>
<dbReference type="Gene3D" id="2.40.50.100">
    <property type="match status" value="1"/>
</dbReference>
<sequence length="369" mass="39864">MLIILTLYLIMVWLVFFKIKLVRWGWASGTVAGLFGALILAAFLAMFNYLTPSGSFVVVSRVMEVTPNVSGEVIEIAVKPNEPVKAGAVLFRIDPTPFQYKVNQLEASLAQAHQQVKQLTASYEQASANVEGLSKQLAYHTQRLAAYRKLVTEDAQTEFHLQDIQVQYETVEFQLQAAKAAQLNTRLAMDSEIGGVNTTVAQIKAQLEHAKWELEQTTIRAVGDGVVTIMALAVGDRTNPARSAMSFIVMDDILIAGMFPPNGFKTIKPGARVKLVFDDDPGRIHEATVTAIPQGVGQGQVAVSGTLARVGSIGGAKVYPAAISIPKTIDRGQLRLGMPGTATVFADDAGAIGLLMSILVWISSYIAYL</sequence>